<dbReference type="OrthoDB" id="3359487at2759"/>
<dbReference type="HOGENOM" id="CLU_1777140_0_0_1"/>
<protein>
    <submittedName>
        <fullName evidence="1">Uncharacterized protein</fullName>
    </submittedName>
</protein>
<proteinExistence type="predicted"/>
<sequence length="146" mass="16983">MYYSPPLFITNTNCYLIILHPTFKTDYMRDQEWQDDWIEEQVSGPTQSCLHACPLFCRALFLLCSMQKAQYVPRNQAPRNAPPKSNIEKLYDFDRYQKQKHTMTAMSDTIDQLESYTASRGPLTPWVKAEERVIACFVDSAANQLC</sequence>
<gene>
    <name evidence="1" type="ORF">BOTBODRAFT_116029</name>
</gene>
<name>A0A067M420_BOTB1</name>
<evidence type="ECO:0000313" key="1">
    <source>
        <dbReference type="EMBL" id="KDQ10294.1"/>
    </source>
</evidence>
<dbReference type="InParanoid" id="A0A067M420"/>
<evidence type="ECO:0000313" key="2">
    <source>
        <dbReference type="Proteomes" id="UP000027195"/>
    </source>
</evidence>
<reference evidence="2" key="1">
    <citation type="journal article" date="2014" name="Proc. Natl. Acad. Sci. U.S.A.">
        <title>Extensive sampling of basidiomycete genomes demonstrates inadequacy of the white-rot/brown-rot paradigm for wood decay fungi.</title>
        <authorList>
            <person name="Riley R."/>
            <person name="Salamov A.A."/>
            <person name="Brown D.W."/>
            <person name="Nagy L.G."/>
            <person name="Floudas D."/>
            <person name="Held B.W."/>
            <person name="Levasseur A."/>
            <person name="Lombard V."/>
            <person name="Morin E."/>
            <person name="Otillar R."/>
            <person name="Lindquist E.A."/>
            <person name="Sun H."/>
            <person name="LaButti K.M."/>
            <person name="Schmutz J."/>
            <person name="Jabbour D."/>
            <person name="Luo H."/>
            <person name="Baker S.E."/>
            <person name="Pisabarro A.G."/>
            <person name="Walton J.D."/>
            <person name="Blanchette R.A."/>
            <person name="Henrissat B."/>
            <person name="Martin F."/>
            <person name="Cullen D."/>
            <person name="Hibbett D.S."/>
            <person name="Grigoriev I.V."/>
        </authorList>
    </citation>
    <scope>NUCLEOTIDE SEQUENCE [LARGE SCALE GENOMIC DNA]</scope>
    <source>
        <strain evidence="2">FD-172 SS1</strain>
    </source>
</reference>
<dbReference type="EMBL" id="KL198069">
    <property type="protein sequence ID" value="KDQ10294.1"/>
    <property type="molecule type" value="Genomic_DNA"/>
</dbReference>
<dbReference type="AlphaFoldDB" id="A0A067M420"/>
<keyword evidence="2" id="KW-1185">Reference proteome</keyword>
<organism evidence="1 2">
    <name type="scientific">Botryobasidium botryosum (strain FD-172 SS1)</name>
    <dbReference type="NCBI Taxonomy" id="930990"/>
    <lineage>
        <taxon>Eukaryota</taxon>
        <taxon>Fungi</taxon>
        <taxon>Dikarya</taxon>
        <taxon>Basidiomycota</taxon>
        <taxon>Agaricomycotina</taxon>
        <taxon>Agaricomycetes</taxon>
        <taxon>Cantharellales</taxon>
        <taxon>Botryobasidiaceae</taxon>
        <taxon>Botryobasidium</taxon>
    </lineage>
</organism>
<accession>A0A067M420</accession>
<dbReference type="Proteomes" id="UP000027195">
    <property type="component" value="Unassembled WGS sequence"/>
</dbReference>